<comment type="caution">
    <text evidence="3">The sequence shown here is derived from an EMBL/GenBank/DDBJ whole genome shotgun (WGS) entry which is preliminary data.</text>
</comment>
<feature type="region of interest" description="Disordered" evidence="2">
    <location>
        <begin position="17"/>
        <end position="84"/>
    </location>
</feature>
<feature type="region of interest" description="Disordered" evidence="2">
    <location>
        <begin position="231"/>
        <end position="255"/>
    </location>
</feature>
<evidence type="ECO:0000256" key="1">
    <source>
        <dbReference type="PROSITE-ProRule" id="PRU00339"/>
    </source>
</evidence>
<reference evidence="3" key="1">
    <citation type="submission" date="2020-07" db="EMBL/GenBank/DDBJ databases">
        <title>Draft Genome Sequence of a Deep-Sea Yeast, Naganishia (Cryptococcus) liquefaciens strain N6.</title>
        <authorList>
            <person name="Han Y.W."/>
            <person name="Kajitani R."/>
            <person name="Morimoto H."/>
            <person name="Parhat M."/>
            <person name="Tsubouchi H."/>
            <person name="Bakenova O."/>
            <person name="Ogata M."/>
            <person name="Argunhan B."/>
            <person name="Aoki R."/>
            <person name="Kajiwara S."/>
            <person name="Itoh T."/>
            <person name="Iwasaki H."/>
        </authorList>
    </citation>
    <scope>NUCLEOTIDE SEQUENCE</scope>
    <source>
        <strain evidence="3">N6</strain>
    </source>
</reference>
<dbReference type="PANTHER" id="PTHR46014">
    <property type="entry name" value="TETRATRICOPEPTIDE REPEAT PROTEIN 1"/>
    <property type="match status" value="1"/>
</dbReference>
<dbReference type="InterPro" id="IPR019734">
    <property type="entry name" value="TPR_rpt"/>
</dbReference>
<dbReference type="OrthoDB" id="1872379at2759"/>
<evidence type="ECO:0000313" key="4">
    <source>
        <dbReference type="Proteomes" id="UP000620104"/>
    </source>
</evidence>
<accession>A0A8H3YFH8</accession>
<feature type="repeat" description="TPR" evidence="1">
    <location>
        <begin position="271"/>
        <end position="304"/>
    </location>
</feature>
<dbReference type="InterPro" id="IPR052769">
    <property type="entry name" value="TPR_domain_protein"/>
</dbReference>
<evidence type="ECO:0000313" key="3">
    <source>
        <dbReference type="EMBL" id="GHJ87308.1"/>
    </source>
</evidence>
<keyword evidence="1" id="KW-0802">TPR repeat</keyword>
<evidence type="ECO:0000256" key="2">
    <source>
        <dbReference type="SAM" id="MobiDB-lite"/>
    </source>
</evidence>
<sequence length="410" mass="45685">MNFDWAAWHKKFDDLGISTGIDVDSHPKFPGSFPEAEETTSGEAKVDEPQSDGGRGTAKDKDARHNAPQSWRQEMDEEAEDPVWQEHLDKLQASGKLKDRKDGYAAPDEAEAGMQEVQAEPALPHFTIDELQEMLTDAECLRKDGNELYKSGKEIDLEAAIETYQRALSALPETSLERARKASQEGKRANAAQADVEAAADTTEKHTTNVPMMPDSGIVEVTDEQAAALEEEEDRKREEAIHAQRQAEEMERNKANDQVLQVEEKIEEIKGFLYGNISAAYVALNKDNEAVEAASKSLTITPDNAKVRLRRAKVNEKIGKYTSLSEALEDYKYLQSSLPPHDPRMPQVRHAVSTLPTRIQAAGKEEMDKMMGQMKEWGDSVLGWFGMKCDDFKTETRADGSTTININKSG</sequence>
<protein>
    <recommendedName>
        <fullName evidence="5">Tetratricopeptide repeat protein</fullName>
    </recommendedName>
</protein>
<dbReference type="AlphaFoldDB" id="A0A8H3YFH8"/>
<proteinExistence type="predicted"/>
<organism evidence="3 4">
    <name type="scientific">Naganishia liquefaciens</name>
    <dbReference type="NCBI Taxonomy" id="104408"/>
    <lineage>
        <taxon>Eukaryota</taxon>
        <taxon>Fungi</taxon>
        <taxon>Dikarya</taxon>
        <taxon>Basidiomycota</taxon>
        <taxon>Agaricomycotina</taxon>
        <taxon>Tremellomycetes</taxon>
        <taxon>Filobasidiales</taxon>
        <taxon>Filobasidiaceae</taxon>
        <taxon>Naganishia</taxon>
    </lineage>
</organism>
<feature type="region of interest" description="Disordered" evidence="2">
    <location>
        <begin position="178"/>
        <end position="215"/>
    </location>
</feature>
<dbReference type="Proteomes" id="UP000620104">
    <property type="component" value="Unassembled WGS sequence"/>
</dbReference>
<feature type="compositionally biased region" description="Basic and acidic residues" evidence="2">
    <location>
        <begin position="178"/>
        <end position="188"/>
    </location>
</feature>
<evidence type="ECO:0008006" key="5">
    <source>
        <dbReference type="Google" id="ProtNLM"/>
    </source>
</evidence>
<dbReference type="InterPro" id="IPR011990">
    <property type="entry name" value="TPR-like_helical_dom_sf"/>
</dbReference>
<keyword evidence="4" id="KW-1185">Reference proteome</keyword>
<dbReference type="PROSITE" id="PS50005">
    <property type="entry name" value="TPR"/>
    <property type="match status" value="1"/>
</dbReference>
<name>A0A8H3YFH8_9TREE</name>
<feature type="compositionally biased region" description="Low complexity" evidence="2">
    <location>
        <begin position="189"/>
        <end position="200"/>
    </location>
</feature>
<feature type="compositionally biased region" description="Basic and acidic residues" evidence="2">
    <location>
        <begin position="234"/>
        <end position="255"/>
    </location>
</feature>
<dbReference type="PANTHER" id="PTHR46014:SF1">
    <property type="entry name" value="TETRATRICOPEPTIDE REPEAT PROTEIN 1"/>
    <property type="match status" value="1"/>
</dbReference>
<dbReference type="EMBL" id="BLZA01000021">
    <property type="protein sequence ID" value="GHJ87308.1"/>
    <property type="molecule type" value="Genomic_DNA"/>
</dbReference>
<dbReference type="SUPFAM" id="SSF48452">
    <property type="entry name" value="TPR-like"/>
    <property type="match status" value="1"/>
</dbReference>
<dbReference type="Gene3D" id="1.25.40.10">
    <property type="entry name" value="Tetratricopeptide repeat domain"/>
    <property type="match status" value="1"/>
</dbReference>
<gene>
    <name evidence="3" type="ORF">NliqN6_3710</name>
</gene>